<evidence type="ECO:0000256" key="3">
    <source>
        <dbReference type="ARBA" id="ARBA00006576"/>
    </source>
</evidence>
<dbReference type="GO" id="GO:0008270">
    <property type="term" value="F:zinc ion binding"/>
    <property type="evidence" value="ECO:0007669"/>
    <property type="project" value="UniProtKB-UniRule"/>
</dbReference>
<evidence type="ECO:0000256" key="15">
    <source>
        <dbReference type="RuleBase" id="RU364006"/>
    </source>
</evidence>
<dbReference type="GO" id="GO:0004126">
    <property type="term" value="F:cytidine deaminase activity"/>
    <property type="evidence" value="ECO:0007669"/>
    <property type="project" value="UniProtKB-UniRule"/>
</dbReference>
<evidence type="ECO:0000256" key="11">
    <source>
        <dbReference type="ARBA" id="ARBA00049558"/>
    </source>
</evidence>
<dbReference type="EC" id="3.5.4.5" evidence="4 15"/>
<evidence type="ECO:0000256" key="7">
    <source>
        <dbReference type="ARBA" id="ARBA00022801"/>
    </source>
</evidence>
<evidence type="ECO:0000256" key="5">
    <source>
        <dbReference type="ARBA" id="ARBA00018266"/>
    </source>
</evidence>
<accession>A0A6M5YP95</accession>
<evidence type="ECO:0000256" key="13">
    <source>
        <dbReference type="PIRSR" id="PIRSR606262-2"/>
    </source>
</evidence>
<comment type="function">
    <text evidence="2 15">This enzyme scavenges exogenous and endogenous cytidine and 2'-deoxycytidine for UMP synthesis.</text>
</comment>
<dbReference type="GO" id="GO:0042802">
    <property type="term" value="F:identical protein binding"/>
    <property type="evidence" value="ECO:0007669"/>
    <property type="project" value="UniProtKB-ARBA"/>
</dbReference>
<feature type="binding site" evidence="14">
    <location>
        <position position="85"/>
    </location>
    <ligand>
        <name>Zn(2+)</name>
        <dbReference type="ChEBI" id="CHEBI:29105"/>
        <note>catalytic</note>
    </ligand>
</feature>
<keyword evidence="6 14" id="KW-0479">Metal-binding</keyword>
<comment type="similarity">
    <text evidence="3 15">Belongs to the cytidine and deoxycytidylate deaminase family.</text>
</comment>
<evidence type="ECO:0000256" key="8">
    <source>
        <dbReference type="ARBA" id="ARBA00022833"/>
    </source>
</evidence>
<dbReference type="AlphaFoldDB" id="A0A6M5YP95"/>
<evidence type="ECO:0000256" key="12">
    <source>
        <dbReference type="PIRSR" id="PIRSR606262-1"/>
    </source>
</evidence>
<evidence type="ECO:0000256" key="14">
    <source>
        <dbReference type="PIRSR" id="PIRSR606262-3"/>
    </source>
</evidence>
<dbReference type="CDD" id="cd01283">
    <property type="entry name" value="cytidine_deaminase"/>
    <property type="match status" value="1"/>
</dbReference>
<dbReference type="GO" id="GO:0072527">
    <property type="term" value="P:pyrimidine-containing compound metabolic process"/>
    <property type="evidence" value="ECO:0007669"/>
    <property type="project" value="UniProtKB-ARBA"/>
</dbReference>
<dbReference type="PANTHER" id="PTHR11644">
    <property type="entry name" value="CYTIDINE DEAMINASE"/>
    <property type="match status" value="1"/>
</dbReference>
<keyword evidence="8 14" id="KW-0862">Zinc</keyword>
<dbReference type="Proteomes" id="UP000503447">
    <property type="component" value="Chromosome"/>
</dbReference>
<keyword evidence="18" id="KW-1185">Reference proteome</keyword>
<dbReference type="RefSeq" id="WP_171471119.1">
    <property type="nucleotide sequence ID" value="NZ_CP053452.2"/>
</dbReference>
<organism evidence="17 18">
    <name type="scientific">Frigoriglobus tundricola</name>
    <dbReference type="NCBI Taxonomy" id="2774151"/>
    <lineage>
        <taxon>Bacteria</taxon>
        <taxon>Pseudomonadati</taxon>
        <taxon>Planctomycetota</taxon>
        <taxon>Planctomycetia</taxon>
        <taxon>Gemmatales</taxon>
        <taxon>Gemmataceae</taxon>
        <taxon>Frigoriglobus</taxon>
    </lineage>
</organism>
<feature type="active site" description="Proton donor" evidence="12">
    <location>
        <position position="54"/>
    </location>
</feature>
<gene>
    <name evidence="17" type="ORF">FTUN_2861</name>
</gene>
<feature type="domain" description="CMP/dCMP-type deaminase" evidence="16">
    <location>
        <begin position="1"/>
        <end position="126"/>
    </location>
</feature>
<evidence type="ECO:0000256" key="4">
    <source>
        <dbReference type="ARBA" id="ARBA00012783"/>
    </source>
</evidence>
<reference evidence="18" key="1">
    <citation type="submission" date="2020-05" db="EMBL/GenBank/DDBJ databases">
        <title>Frigoriglobus tundricola gen. nov., sp. nov., a psychrotolerant cellulolytic planctomycete of the family Gemmataceae with two divergent copies of 16S rRNA gene.</title>
        <authorList>
            <person name="Kulichevskaya I.S."/>
            <person name="Ivanova A.A."/>
            <person name="Naumoff D.G."/>
            <person name="Beletsky A.V."/>
            <person name="Rijpstra W.I.C."/>
            <person name="Sinninghe Damste J.S."/>
            <person name="Mardanov A.V."/>
            <person name="Ravin N.V."/>
            <person name="Dedysh S.N."/>
        </authorList>
    </citation>
    <scope>NUCLEOTIDE SEQUENCE [LARGE SCALE GENOMIC DNA]</scope>
    <source>
        <strain evidence="18">PL17</strain>
    </source>
</reference>
<feature type="binding site" evidence="14">
    <location>
        <position position="52"/>
    </location>
    <ligand>
        <name>Zn(2+)</name>
        <dbReference type="ChEBI" id="CHEBI:29105"/>
        <note>catalytic</note>
    </ligand>
</feature>
<dbReference type="PANTHER" id="PTHR11644:SF2">
    <property type="entry name" value="CYTIDINE DEAMINASE"/>
    <property type="match status" value="1"/>
</dbReference>
<evidence type="ECO:0000259" key="16">
    <source>
        <dbReference type="PROSITE" id="PS51747"/>
    </source>
</evidence>
<dbReference type="GO" id="GO:0055086">
    <property type="term" value="P:nucleobase-containing small molecule metabolic process"/>
    <property type="evidence" value="ECO:0007669"/>
    <property type="project" value="UniProtKB-ARBA"/>
</dbReference>
<feature type="binding site" evidence="14">
    <location>
        <position position="88"/>
    </location>
    <ligand>
        <name>Zn(2+)</name>
        <dbReference type="ChEBI" id="CHEBI:29105"/>
        <note>catalytic</note>
    </ligand>
</feature>
<dbReference type="NCBIfam" id="NF004064">
    <property type="entry name" value="PRK05578.1"/>
    <property type="match status" value="1"/>
</dbReference>
<comment type="catalytic activity">
    <reaction evidence="10 15">
        <text>2'-deoxycytidine + H2O + H(+) = 2'-deoxyuridine + NH4(+)</text>
        <dbReference type="Rhea" id="RHEA:13433"/>
        <dbReference type="ChEBI" id="CHEBI:15377"/>
        <dbReference type="ChEBI" id="CHEBI:15378"/>
        <dbReference type="ChEBI" id="CHEBI:15698"/>
        <dbReference type="ChEBI" id="CHEBI:16450"/>
        <dbReference type="ChEBI" id="CHEBI:28938"/>
        <dbReference type="EC" id="3.5.4.5"/>
    </reaction>
</comment>
<dbReference type="Pfam" id="PF00383">
    <property type="entry name" value="dCMP_cyt_deam_1"/>
    <property type="match status" value="1"/>
</dbReference>
<feature type="binding site" evidence="13">
    <location>
        <begin position="41"/>
        <end position="47"/>
    </location>
    <ligand>
        <name>substrate</name>
    </ligand>
</feature>
<dbReference type="InterPro" id="IPR016192">
    <property type="entry name" value="APOBEC/CMP_deaminase_Zn-bd"/>
</dbReference>
<evidence type="ECO:0000313" key="17">
    <source>
        <dbReference type="EMBL" id="QJW95314.1"/>
    </source>
</evidence>
<comment type="catalytic activity">
    <reaction evidence="11 15">
        <text>cytidine + H2O + H(+) = uridine + NH4(+)</text>
        <dbReference type="Rhea" id="RHEA:16069"/>
        <dbReference type="ChEBI" id="CHEBI:15377"/>
        <dbReference type="ChEBI" id="CHEBI:15378"/>
        <dbReference type="ChEBI" id="CHEBI:16704"/>
        <dbReference type="ChEBI" id="CHEBI:17562"/>
        <dbReference type="ChEBI" id="CHEBI:28938"/>
        <dbReference type="EC" id="3.5.4.5"/>
    </reaction>
</comment>
<dbReference type="InterPro" id="IPR006262">
    <property type="entry name" value="Cyt_deam_tetra"/>
</dbReference>
<keyword evidence="7 15" id="KW-0378">Hydrolase</keyword>
<dbReference type="Gene3D" id="3.40.140.10">
    <property type="entry name" value="Cytidine Deaminase, domain 2"/>
    <property type="match status" value="1"/>
</dbReference>
<comment type="cofactor">
    <cofactor evidence="1 14 15">
        <name>Zn(2+)</name>
        <dbReference type="ChEBI" id="CHEBI:29105"/>
    </cofactor>
</comment>
<dbReference type="EMBL" id="CP053452">
    <property type="protein sequence ID" value="QJW95314.1"/>
    <property type="molecule type" value="Genomic_DNA"/>
</dbReference>
<dbReference type="NCBIfam" id="TIGR01354">
    <property type="entry name" value="cyt_deam_tetra"/>
    <property type="match status" value="1"/>
</dbReference>
<dbReference type="SUPFAM" id="SSF53927">
    <property type="entry name" value="Cytidine deaminase-like"/>
    <property type="match status" value="1"/>
</dbReference>
<dbReference type="GO" id="GO:0005829">
    <property type="term" value="C:cytosol"/>
    <property type="evidence" value="ECO:0007669"/>
    <property type="project" value="TreeGrafter"/>
</dbReference>
<evidence type="ECO:0000313" key="18">
    <source>
        <dbReference type="Proteomes" id="UP000503447"/>
    </source>
</evidence>
<proteinExistence type="inferred from homology"/>
<dbReference type="InterPro" id="IPR002125">
    <property type="entry name" value="CMP_dCMP_dom"/>
</dbReference>
<dbReference type="KEGG" id="ftj:FTUN_2861"/>
<protein>
    <recommendedName>
        <fullName evidence="5 15">Cytidine deaminase</fullName>
        <ecNumber evidence="4 15">3.5.4.5</ecNumber>
    </recommendedName>
    <alternativeName>
        <fullName evidence="9 15">Cytidine aminohydrolase</fullName>
    </alternativeName>
</protein>
<evidence type="ECO:0000256" key="1">
    <source>
        <dbReference type="ARBA" id="ARBA00001947"/>
    </source>
</evidence>
<evidence type="ECO:0000256" key="6">
    <source>
        <dbReference type="ARBA" id="ARBA00022723"/>
    </source>
</evidence>
<evidence type="ECO:0000256" key="2">
    <source>
        <dbReference type="ARBA" id="ARBA00003949"/>
    </source>
</evidence>
<name>A0A6M5YP95_9BACT</name>
<dbReference type="InterPro" id="IPR050202">
    <property type="entry name" value="Cyt/Deoxycyt_deaminase"/>
</dbReference>
<evidence type="ECO:0000256" key="9">
    <source>
        <dbReference type="ARBA" id="ARBA00032005"/>
    </source>
</evidence>
<dbReference type="PROSITE" id="PS51747">
    <property type="entry name" value="CYT_DCMP_DEAMINASES_2"/>
    <property type="match status" value="1"/>
</dbReference>
<dbReference type="FunFam" id="3.40.140.10:FF:000008">
    <property type="entry name" value="Cytidine deaminase"/>
    <property type="match status" value="1"/>
</dbReference>
<evidence type="ECO:0000256" key="10">
    <source>
        <dbReference type="ARBA" id="ARBA00049252"/>
    </source>
</evidence>
<dbReference type="PROSITE" id="PS00903">
    <property type="entry name" value="CYT_DCMP_DEAMINASES_1"/>
    <property type="match status" value="1"/>
</dbReference>
<dbReference type="InterPro" id="IPR016193">
    <property type="entry name" value="Cytidine_deaminase-like"/>
</dbReference>
<sequence>MTDPLVTAATAARERAFAPFSKFRVGAALEAPDGTIVPGCNVESASYGLTMCAERAAICRGVGDGFRCFKRVAVVTDTEAPTPPCGACRQLLWEFAPDAEVLLANLTGAVVKWTVRDLIPGAFDAKQLTRRES</sequence>